<name>A0AAJ5Z1X3_9BASI</name>
<evidence type="ECO:0000313" key="1">
    <source>
        <dbReference type="EMBL" id="WFD16442.1"/>
    </source>
</evidence>
<accession>A0AAJ5Z1X3</accession>
<proteinExistence type="predicted"/>
<dbReference type="Proteomes" id="UP001217582">
    <property type="component" value="Chromosome 5"/>
</dbReference>
<dbReference type="AlphaFoldDB" id="A0AAJ5Z1X3"/>
<reference evidence="1 2" key="1">
    <citation type="submission" date="2023-03" db="EMBL/GenBank/DDBJ databases">
        <title>Mating type loci evolution in Malassezia.</title>
        <authorList>
            <person name="Coelho M.A."/>
        </authorList>
    </citation>
    <scope>NUCLEOTIDE SEQUENCE [LARGE SCALE GENOMIC DNA]</scope>
    <source>
        <strain evidence="1 2">CBS 13387</strain>
    </source>
</reference>
<organism evidence="1 2">
    <name type="scientific">Malassezia arunalokei</name>
    <dbReference type="NCBI Taxonomy" id="1514897"/>
    <lineage>
        <taxon>Eukaryota</taxon>
        <taxon>Fungi</taxon>
        <taxon>Dikarya</taxon>
        <taxon>Basidiomycota</taxon>
        <taxon>Ustilaginomycotina</taxon>
        <taxon>Malasseziomycetes</taxon>
        <taxon>Malasseziales</taxon>
        <taxon>Malasseziaceae</taxon>
        <taxon>Malassezia</taxon>
    </lineage>
</organism>
<protein>
    <submittedName>
        <fullName evidence="1">Uncharacterized protein</fullName>
    </submittedName>
</protein>
<gene>
    <name evidence="1" type="ORF">MARU1_002479</name>
</gene>
<dbReference type="EMBL" id="CP119920">
    <property type="protein sequence ID" value="WFD16442.1"/>
    <property type="molecule type" value="Genomic_DNA"/>
</dbReference>
<evidence type="ECO:0000313" key="2">
    <source>
        <dbReference type="Proteomes" id="UP001217582"/>
    </source>
</evidence>
<sequence>MIVTKITDDEGDVNTRLSIASLLSSVGSLVGAPIAASLLDIEPPKYVRAQVFAGIFIALSVNDEIEALGDMEALYVGL</sequence>
<keyword evidence="2" id="KW-1185">Reference proteome</keyword>